<dbReference type="InParanoid" id="A0A3N4KFY7"/>
<dbReference type="EMBL" id="ML119164">
    <property type="protein sequence ID" value="RPB08388.1"/>
    <property type="molecule type" value="Genomic_DNA"/>
</dbReference>
<evidence type="ECO:0000313" key="2">
    <source>
        <dbReference type="Proteomes" id="UP000277580"/>
    </source>
</evidence>
<dbReference type="Proteomes" id="UP000277580">
    <property type="component" value="Unassembled WGS sequence"/>
</dbReference>
<reference evidence="1 2" key="1">
    <citation type="journal article" date="2018" name="Nat. Ecol. Evol.">
        <title>Pezizomycetes genomes reveal the molecular basis of ectomycorrhizal truffle lifestyle.</title>
        <authorList>
            <person name="Murat C."/>
            <person name="Payen T."/>
            <person name="Noel B."/>
            <person name="Kuo A."/>
            <person name="Morin E."/>
            <person name="Chen J."/>
            <person name="Kohler A."/>
            <person name="Krizsan K."/>
            <person name="Balestrini R."/>
            <person name="Da Silva C."/>
            <person name="Montanini B."/>
            <person name="Hainaut M."/>
            <person name="Levati E."/>
            <person name="Barry K.W."/>
            <person name="Belfiori B."/>
            <person name="Cichocki N."/>
            <person name="Clum A."/>
            <person name="Dockter R.B."/>
            <person name="Fauchery L."/>
            <person name="Guy J."/>
            <person name="Iotti M."/>
            <person name="Le Tacon F."/>
            <person name="Lindquist E.A."/>
            <person name="Lipzen A."/>
            <person name="Malagnac F."/>
            <person name="Mello A."/>
            <person name="Molinier V."/>
            <person name="Miyauchi S."/>
            <person name="Poulain J."/>
            <person name="Riccioni C."/>
            <person name="Rubini A."/>
            <person name="Sitrit Y."/>
            <person name="Splivallo R."/>
            <person name="Traeger S."/>
            <person name="Wang M."/>
            <person name="Zifcakova L."/>
            <person name="Wipf D."/>
            <person name="Zambonelli A."/>
            <person name="Paolocci F."/>
            <person name="Nowrousian M."/>
            <person name="Ottonello S."/>
            <person name="Baldrian P."/>
            <person name="Spatafora J.W."/>
            <person name="Henrissat B."/>
            <person name="Nagy L.G."/>
            <person name="Aury J.M."/>
            <person name="Wincker P."/>
            <person name="Grigoriev I.V."/>
            <person name="Bonfante P."/>
            <person name="Martin F.M."/>
        </authorList>
    </citation>
    <scope>NUCLEOTIDE SEQUENCE [LARGE SCALE GENOMIC DNA]</scope>
    <source>
        <strain evidence="1 2">CCBAS932</strain>
    </source>
</reference>
<dbReference type="AlphaFoldDB" id="A0A3N4KFY7"/>
<evidence type="ECO:0000313" key="1">
    <source>
        <dbReference type="EMBL" id="RPB08388.1"/>
    </source>
</evidence>
<proteinExistence type="predicted"/>
<keyword evidence="2" id="KW-1185">Reference proteome</keyword>
<organism evidence="1 2">
    <name type="scientific">Morchella conica CCBAS932</name>
    <dbReference type="NCBI Taxonomy" id="1392247"/>
    <lineage>
        <taxon>Eukaryota</taxon>
        <taxon>Fungi</taxon>
        <taxon>Dikarya</taxon>
        <taxon>Ascomycota</taxon>
        <taxon>Pezizomycotina</taxon>
        <taxon>Pezizomycetes</taxon>
        <taxon>Pezizales</taxon>
        <taxon>Morchellaceae</taxon>
        <taxon>Morchella</taxon>
    </lineage>
</organism>
<sequence length="150" mass="16879">MCRSHCLVLFCLFFFLLCVLFLFLFFVSFCAVLHVSVPASPESPTTHLGIARYDTPESGPAIARVESLPHLGYRVTVDAVLKYLCNITYVHDIAVGLVMHLNYRYLNQLSTHANCRYVNNCSCTASLNRIEDGTYVSSYVSRRPSESSKI</sequence>
<gene>
    <name evidence="1" type="ORF">P167DRAFT_356474</name>
</gene>
<name>A0A3N4KFY7_9PEZI</name>
<accession>A0A3N4KFY7</accession>
<protein>
    <submittedName>
        <fullName evidence="1">Uncharacterized protein</fullName>
    </submittedName>
</protein>